<dbReference type="SUPFAM" id="SSF51971">
    <property type="entry name" value="Nucleotide-binding domain"/>
    <property type="match status" value="1"/>
</dbReference>
<dbReference type="EC" id="1.18.1.2" evidence="2"/>
<evidence type="ECO:0000256" key="1">
    <source>
        <dbReference type="ARBA" id="ARBA00001974"/>
    </source>
</evidence>
<dbReference type="InterPro" id="IPR023753">
    <property type="entry name" value="FAD/NAD-binding_dom"/>
</dbReference>
<dbReference type="Proteomes" id="UP000831775">
    <property type="component" value="Chromosome"/>
</dbReference>
<dbReference type="InterPro" id="IPR036188">
    <property type="entry name" value="FAD/NAD-bd_sf"/>
</dbReference>
<dbReference type="PANTHER" id="PTHR48467:SF1">
    <property type="entry name" value="GLUTAMATE SYNTHASE 1 [NADH], CHLOROPLASTIC-LIKE"/>
    <property type="match status" value="1"/>
</dbReference>
<evidence type="ECO:0000256" key="3">
    <source>
        <dbReference type="ARBA" id="ARBA00022630"/>
    </source>
</evidence>
<sequence>MTDIAQHDPRIVVVGAGPSGCFIAGALRRSLPRARILVVDQLPCPFGLVRYGVAADHQSTKNITRQFDRIFTRERVEFAGNVSVTRTARPGAVSLDQLRASADAVVLATGLAADKPLGVPGDRLAGVLGSGALTGLLNSHPESRLVAESLAELGDHVAIVGIGNVAIDIIRFLAKSDADFAGSDINDDALRAYSAARVQSIDVCSRSPIEAVKCDAQMVRELAQISGLRVSLHGDTGVDGATIGDRTQAARVAAIRDLAASADADDARIELRLHFGVEPVRVEGAERVERLVTAERDGAERTIAVESVISAIGFAAEEDCIAGTIGEIRRSDPASGRIEPGLYRVGWLRRGPRGTIPENRADAMCVADEIIADLTTGALETKTHELPEELLPADVADASISYDDWLAIDRHERETAPDDRTRAKVRSIDRMLAVARERAHA</sequence>
<evidence type="ECO:0000259" key="8">
    <source>
        <dbReference type="Pfam" id="PF07992"/>
    </source>
</evidence>
<keyword evidence="10" id="KW-1185">Reference proteome</keyword>
<dbReference type="InterPro" id="IPR055275">
    <property type="entry name" value="Ferredox_Rdtase"/>
</dbReference>
<feature type="domain" description="FAD/NAD(P)-binding" evidence="8">
    <location>
        <begin position="10"/>
        <end position="318"/>
    </location>
</feature>
<evidence type="ECO:0000256" key="4">
    <source>
        <dbReference type="ARBA" id="ARBA00022827"/>
    </source>
</evidence>
<dbReference type="RefSeq" id="WP_244684799.1">
    <property type="nucleotide sequence ID" value="NZ_CP095043.1"/>
</dbReference>
<evidence type="ECO:0000256" key="5">
    <source>
        <dbReference type="ARBA" id="ARBA00022857"/>
    </source>
</evidence>
<reference evidence="9 10" key="1">
    <citation type="submission" date="2022-04" db="EMBL/GenBank/DDBJ databases">
        <title>Leucobacter sp. isolated from rhizosphere of onion.</title>
        <authorList>
            <person name="Won M."/>
            <person name="Lee C.-M."/>
            <person name="Woen H.-Y."/>
            <person name="Kwon S.-W."/>
        </authorList>
    </citation>
    <scope>NUCLEOTIDE SEQUENCE [LARGE SCALE GENOMIC DNA]</scope>
    <source>
        <strain evidence="9 10">H25R-14</strain>
    </source>
</reference>
<dbReference type="EMBL" id="CP095043">
    <property type="protein sequence ID" value="UOQ59663.1"/>
    <property type="molecule type" value="Genomic_DNA"/>
</dbReference>
<evidence type="ECO:0000313" key="10">
    <source>
        <dbReference type="Proteomes" id="UP000831775"/>
    </source>
</evidence>
<proteinExistence type="predicted"/>
<name>A0ABY4FTR7_9MICO</name>
<dbReference type="Gene3D" id="3.40.50.720">
    <property type="entry name" value="NAD(P)-binding Rossmann-like Domain"/>
    <property type="match status" value="1"/>
</dbReference>
<accession>A0ABY4FTR7</accession>
<evidence type="ECO:0000256" key="2">
    <source>
        <dbReference type="ARBA" id="ARBA00013223"/>
    </source>
</evidence>
<protein>
    <recommendedName>
        <fullName evidence="2">ferredoxin--NADP(+) reductase</fullName>
        <ecNumber evidence="2">1.18.1.2</ecNumber>
    </recommendedName>
</protein>
<dbReference type="Pfam" id="PF07992">
    <property type="entry name" value="Pyr_redox_2"/>
    <property type="match status" value="1"/>
</dbReference>
<evidence type="ECO:0000313" key="9">
    <source>
        <dbReference type="EMBL" id="UOQ59663.1"/>
    </source>
</evidence>
<organism evidence="9 10">
    <name type="scientific">Leucobacter rhizosphaerae</name>
    <dbReference type="NCBI Taxonomy" id="2932245"/>
    <lineage>
        <taxon>Bacteria</taxon>
        <taxon>Bacillati</taxon>
        <taxon>Actinomycetota</taxon>
        <taxon>Actinomycetes</taxon>
        <taxon>Micrococcales</taxon>
        <taxon>Microbacteriaceae</taxon>
        <taxon>Leucobacter</taxon>
    </lineage>
</organism>
<dbReference type="PRINTS" id="PR00419">
    <property type="entry name" value="ADXRDTASE"/>
</dbReference>
<evidence type="ECO:0000256" key="7">
    <source>
        <dbReference type="ARBA" id="ARBA00047776"/>
    </source>
</evidence>
<keyword evidence="5" id="KW-0521">NADP</keyword>
<gene>
    <name evidence="9" type="ORF">MUN76_11465</name>
</gene>
<comment type="cofactor">
    <cofactor evidence="1">
        <name>FAD</name>
        <dbReference type="ChEBI" id="CHEBI:57692"/>
    </cofactor>
</comment>
<keyword evidence="3" id="KW-0285">Flavoprotein</keyword>
<comment type="catalytic activity">
    <reaction evidence="7">
        <text>2 reduced [2Fe-2S]-[ferredoxin] + NADP(+) + H(+) = 2 oxidized [2Fe-2S]-[ferredoxin] + NADPH</text>
        <dbReference type="Rhea" id="RHEA:20125"/>
        <dbReference type="Rhea" id="RHEA-COMP:10000"/>
        <dbReference type="Rhea" id="RHEA-COMP:10001"/>
        <dbReference type="ChEBI" id="CHEBI:15378"/>
        <dbReference type="ChEBI" id="CHEBI:33737"/>
        <dbReference type="ChEBI" id="CHEBI:33738"/>
        <dbReference type="ChEBI" id="CHEBI:57783"/>
        <dbReference type="ChEBI" id="CHEBI:58349"/>
        <dbReference type="EC" id="1.18.1.2"/>
    </reaction>
</comment>
<dbReference type="PANTHER" id="PTHR48467">
    <property type="entry name" value="GLUTAMATE SYNTHASE 1 [NADH], CHLOROPLASTIC-LIKE"/>
    <property type="match status" value="1"/>
</dbReference>
<evidence type="ECO:0000256" key="6">
    <source>
        <dbReference type="ARBA" id="ARBA00023002"/>
    </source>
</evidence>
<keyword evidence="4" id="KW-0274">FAD</keyword>
<dbReference type="Gene3D" id="3.50.50.60">
    <property type="entry name" value="FAD/NAD(P)-binding domain"/>
    <property type="match status" value="1"/>
</dbReference>
<keyword evidence="6" id="KW-0560">Oxidoreductase</keyword>